<feature type="domain" description="Chromo" evidence="1">
    <location>
        <begin position="66"/>
        <end position="118"/>
    </location>
</feature>
<sequence length="118" mass="13676">MVVHPHLRGSSQVEAIERQPMETDKVSKEFRTTLKEAQAWMKKKKISEQVLVQSKLPVVKDDDLCPRPQAVLDKRVHKKKMQILVHWQGLSPAELTWEDLAAMKEQFPDFVLEDKAAF</sequence>
<dbReference type="PROSITE" id="PS50013">
    <property type="entry name" value="CHROMO_2"/>
    <property type="match status" value="1"/>
</dbReference>
<dbReference type="EMBL" id="JBFOLK010000012">
    <property type="protein sequence ID" value="KAL2470813.1"/>
    <property type="molecule type" value="Genomic_DNA"/>
</dbReference>
<dbReference type="Gene3D" id="2.40.50.40">
    <property type="match status" value="1"/>
</dbReference>
<dbReference type="InterPro" id="IPR000953">
    <property type="entry name" value="Chromo/chromo_shadow_dom"/>
</dbReference>
<dbReference type="AlphaFoldDB" id="A0ABD1Q5D7"/>
<evidence type="ECO:0000259" key="1">
    <source>
        <dbReference type="PROSITE" id="PS50013"/>
    </source>
</evidence>
<dbReference type="InterPro" id="IPR023780">
    <property type="entry name" value="Chromo_domain"/>
</dbReference>
<dbReference type="Pfam" id="PF00385">
    <property type="entry name" value="Chromo"/>
    <property type="match status" value="1"/>
</dbReference>
<reference evidence="3" key="1">
    <citation type="submission" date="2024-07" db="EMBL/GenBank/DDBJ databases">
        <title>Two chromosome-level genome assemblies of Korean endemic species Abeliophyllum distichum and Forsythia ovata (Oleaceae).</title>
        <authorList>
            <person name="Jang H."/>
        </authorList>
    </citation>
    <scope>NUCLEOTIDE SEQUENCE [LARGE SCALE GENOMIC DNA]</scope>
</reference>
<gene>
    <name evidence="2" type="ORF">Adt_38949</name>
</gene>
<evidence type="ECO:0000313" key="2">
    <source>
        <dbReference type="EMBL" id="KAL2470813.1"/>
    </source>
</evidence>
<dbReference type="SUPFAM" id="SSF54160">
    <property type="entry name" value="Chromo domain-like"/>
    <property type="match status" value="1"/>
</dbReference>
<evidence type="ECO:0000313" key="3">
    <source>
        <dbReference type="Proteomes" id="UP001604336"/>
    </source>
</evidence>
<protein>
    <submittedName>
        <fullName evidence="2">Chromo domain-containing protein</fullName>
    </submittedName>
</protein>
<dbReference type="Proteomes" id="UP001604336">
    <property type="component" value="Unassembled WGS sequence"/>
</dbReference>
<organism evidence="2 3">
    <name type="scientific">Abeliophyllum distichum</name>
    <dbReference type="NCBI Taxonomy" id="126358"/>
    <lineage>
        <taxon>Eukaryota</taxon>
        <taxon>Viridiplantae</taxon>
        <taxon>Streptophyta</taxon>
        <taxon>Embryophyta</taxon>
        <taxon>Tracheophyta</taxon>
        <taxon>Spermatophyta</taxon>
        <taxon>Magnoliopsida</taxon>
        <taxon>eudicotyledons</taxon>
        <taxon>Gunneridae</taxon>
        <taxon>Pentapetalae</taxon>
        <taxon>asterids</taxon>
        <taxon>lamiids</taxon>
        <taxon>Lamiales</taxon>
        <taxon>Oleaceae</taxon>
        <taxon>Forsythieae</taxon>
        <taxon>Abeliophyllum</taxon>
    </lineage>
</organism>
<comment type="caution">
    <text evidence="2">The sequence shown here is derived from an EMBL/GenBank/DDBJ whole genome shotgun (WGS) entry which is preliminary data.</text>
</comment>
<proteinExistence type="predicted"/>
<dbReference type="InterPro" id="IPR016197">
    <property type="entry name" value="Chromo-like_dom_sf"/>
</dbReference>
<name>A0ABD1Q5D7_9LAMI</name>
<keyword evidence="3" id="KW-1185">Reference proteome</keyword>
<accession>A0ABD1Q5D7</accession>